<proteinExistence type="inferred from homology"/>
<evidence type="ECO:0000313" key="9">
    <source>
        <dbReference type="Proteomes" id="UP001497444"/>
    </source>
</evidence>
<accession>A0ABP0VYG7</accession>
<evidence type="ECO:0000256" key="5">
    <source>
        <dbReference type="ARBA" id="ARBA00023136"/>
    </source>
</evidence>
<comment type="subcellular location">
    <subcellularLocation>
        <location evidence="1">Membrane</location>
        <topology evidence="1">Multi-pass membrane protein</topology>
    </subcellularLocation>
</comment>
<dbReference type="PANTHER" id="PTHR13353:SF5">
    <property type="entry name" value="TRANSMEMBRANE PROTEIN 19"/>
    <property type="match status" value="1"/>
</dbReference>
<feature type="region of interest" description="Disordered" evidence="6">
    <location>
        <begin position="1"/>
        <end position="29"/>
    </location>
</feature>
<feature type="transmembrane region" description="Helical" evidence="7">
    <location>
        <begin position="63"/>
        <end position="88"/>
    </location>
</feature>
<feature type="transmembrane region" description="Helical" evidence="7">
    <location>
        <begin position="264"/>
        <end position="281"/>
    </location>
</feature>
<feature type="transmembrane region" description="Helical" evidence="7">
    <location>
        <begin position="129"/>
        <end position="150"/>
    </location>
</feature>
<feature type="transmembrane region" description="Helical" evidence="7">
    <location>
        <begin position="207"/>
        <end position="225"/>
    </location>
</feature>
<dbReference type="Proteomes" id="UP001497444">
    <property type="component" value="Chromosome 11"/>
</dbReference>
<organism evidence="8 9">
    <name type="scientific">Sphagnum jensenii</name>
    <dbReference type="NCBI Taxonomy" id="128206"/>
    <lineage>
        <taxon>Eukaryota</taxon>
        <taxon>Viridiplantae</taxon>
        <taxon>Streptophyta</taxon>
        <taxon>Embryophyta</taxon>
        <taxon>Bryophyta</taxon>
        <taxon>Sphagnophytina</taxon>
        <taxon>Sphagnopsida</taxon>
        <taxon>Sphagnales</taxon>
        <taxon>Sphagnaceae</taxon>
        <taxon>Sphagnum</taxon>
    </lineage>
</organism>
<evidence type="ECO:0000256" key="3">
    <source>
        <dbReference type="ARBA" id="ARBA00022692"/>
    </source>
</evidence>
<evidence type="ECO:0000256" key="7">
    <source>
        <dbReference type="SAM" id="Phobius"/>
    </source>
</evidence>
<dbReference type="PANTHER" id="PTHR13353">
    <property type="entry name" value="TRANSMEMBRANE PROTEIN 19"/>
    <property type="match status" value="1"/>
</dbReference>
<evidence type="ECO:0000256" key="2">
    <source>
        <dbReference type="ARBA" id="ARBA00009012"/>
    </source>
</evidence>
<reference evidence="8" key="1">
    <citation type="submission" date="2024-02" db="EMBL/GenBank/DDBJ databases">
        <authorList>
            <consortium name="ELIXIR-Norway"/>
            <consortium name="Elixir Norway"/>
        </authorList>
    </citation>
    <scope>NUCLEOTIDE SEQUENCE</scope>
</reference>
<evidence type="ECO:0000313" key="8">
    <source>
        <dbReference type="EMBL" id="CAK9258806.1"/>
    </source>
</evidence>
<protein>
    <recommendedName>
        <fullName evidence="10">Transmembrane protein 19</fullName>
    </recommendedName>
</protein>
<evidence type="ECO:0000256" key="6">
    <source>
        <dbReference type="SAM" id="MobiDB-lite"/>
    </source>
</evidence>
<dbReference type="EMBL" id="OZ020106">
    <property type="protein sequence ID" value="CAK9258806.1"/>
    <property type="molecule type" value="Genomic_DNA"/>
</dbReference>
<name>A0ABP0VYG7_9BRYO</name>
<keyword evidence="9" id="KW-1185">Reference proteome</keyword>
<feature type="transmembrane region" description="Helical" evidence="7">
    <location>
        <begin position="100"/>
        <end position="117"/>
    </location>
</feature>
<evidence type="ECO:0000256" key="4">
    <source>
        <dbReference type="ARBA" id="ARBA00022989"/>
    </source>
</evidence>
<keyword evidence="3 7" id="KW-0812">Transmembrane</keyword>
<comment type="similarity">
    <text evidence="2">Belongs to the TMEM19 family.</text>
</comment>
<keyword evidence="4 7" id="KW-1133">Transmembrane helix</keyword>
<keyword evidence="5 7" id="KW-0472">Membrane</keyword>
<dbReference type="InterPro" id="IPR002794">
    <property type="entry name" value="DUF92_TMEM19"/>
</dbReference>
<evidence type="ECO:0000256" key="1">
    <source>
        <dbReference type="ARBA" id="ARBA00004141"/>
    </source>
</evidence>
<dbReference type="Pfam" id="PF01940">
    <property type="entry name" value="DUF92"/>
    <property type="match status" value="1"/>
</dbReference>
<feature type="transmembrane region" description="Helical" evidence="7">
    <location>
        <begin position="232"/>
        <end position="252"/>
    </location>
</feature>
<gene>
    <name evidence="8" type="ORF">CSSPJE1EN1_LOCUS4284</name>
</gene>
<sequence length="299" mass="31920">MREKLGRGMAANGESAKQKKKKKKKDSKDLIPADAGILSSQGSLVKRVKKWWPFRPSSSWESAAIATCTIFVFCAPVLLSGLSVPGFLSLFLISLFTWRAFEYQGFLIVVLYFFLAMTEKSGRRGLGSVLGSGAVGVLCAFAAITGLGGWEWEGLWKLGFLTSFCTKLSDTISSEIGKAYGKTTYLVTTMSTVPPGTEGAVSLEGTLAGLLASVILSAVACALNLTDQTGTVICVVTAQIANLCESFIGAALQGHEGYEWITDGVVNIVNIMIGATLAILMRRLNDKIRNSHESEAGVL</sequence>
<evidence type="ECO:0008006" key="10">
    <source>
        <dbReference type="Google" id="ProtNLM"/>
    </source>
</evidence>